<protein>
    <recommendedName>
        <fullName evidence="4">Ribose-5-phosphate isomerase</fullName>
    </recommendedName>
</protein>
<dbReference type="NCBIfam" id="TIGR00689">
    <property type="entry name" value="rpiB_lacA_lacB"/>
    <property type="match status" value="1"/>
</dbReference>
<evidence type="ECO:0008006" key="4">
    <source>
        <dbReference type="Google" id="ProtNLM"/>
    </source>
</evidence>
<dbReference type="EMBL" id="MGGR01000011">
    <property type="protein sequence ID" value="OGM33940.1"/>
    <property type="molecule type" value="Genomic_DNA"/>
</dbReference>
<dbReference type="Proteomes" id="UP000177169">
    <property type="component" value="Unassembled WGS sequence"/>
</dbReference>
<dbReference type="PANTHER" id="PTHR30345">
    <property type="entry name" value="RIBOSE-5-PHOSPHATE ISOMERASE B"/>
    <property type="match status" value="1"/>
</dbReference>
<name>A0A1F7Z3F3_9BACT</name>
<evidence type="ECO:0000256" key="1">
    <source>
        <dbReference type="ARBA" id="ARBA00008754"/>
    </source>
</evidence>
<dbReference type="GO" id="GO:0004751">
    <property type="term" value="F:ribose-5-phosphate isomerase activity"/>
    <property type="evidence" value="ECO:0007669"/>
    <property type="project" value="TreeGrafter"/>
</dbReference>
<dbReference type="STRING" id="1802505.A3D01_05765"/>
<dbReference type="NCBIfam" id="NF004051">
    <property type="entry name" value="PRK05571.1"/>
    <property type="match status" value="1"/>
</dbReference>
<proteinExistence type="inferred from homology"/>
<gene>
    <name evidence="2" type="ORF">A3D01_05765</name>
</gene>
<dbReference type="GO" id="GO:0019316">
    <property type="term" value="P:D-allose catabolic process"/>
    <property type="evidence" value="ECO:0007669"/>
    <property type="project" value="TreeGrafter"/>
</dbReference>
<dbReference type="GO" id="GO:0009052">
    <property type="term" value="P:pentose-phosphate shunt, non-oxidative branch"/>
    <property type="evidence" value="ECO:0007669"/>
    <property type="project" value="TreeGrafter"/>
</dbReference>
<comment type="similarity">
    <text evidence="1">Belongs to the LacAB/RpiB family.</text>
</comment>
<accession>A0A1F7Z3F3</accession>
<dbReference type="AlphaFoldDB" id="A0A1F7Z3F3"/>
<organism evidence="2 3">
    <name type="scientific">Candidatus Woesebacteria bacterium RIFCSPHIGHO2_02_FULL_39_13</name>
    <dbReference type="NCBI Taxonomy" id="1802505"/>
    <lineage>
        <taxon>Bacteria</taxon>
        <taxon>Candidatus Woeseibacteriota</taxon>
    </lineage>
</organism>
<dbReference type="PIRSF" id="PIRSF005384">
    <property type="entry name" value="RpiB_LacA_B"/>
    <property type="match status" value="1"/>
</dbReference>
<dbReference type="Gene3D" id="3.40.1400.10">
    <property type="entry name" value="Sugar-phosphate isomerase, RpiB/LacA/LacB"/>
    <property type="match status" value="1"/>
</dbReference>
<dbReference type="PANTHER" id="PTHR30345:SF0">
    <property type="entry name" value="DNA DAMAGE-REPAIR_TOLERATION PROTEIN DRT102"/>
    <property type="match status" value="1"/>
</dbReference>
<sequence>MQIVKDQKHNSKLKIFLGADHRGFALKEKISKWLFEWNYEFYDLGANILDPKDDYTLYAQEVASLVSKNEESRGILLCGSGVGVDVVANKFDGIRASIGKTEQQVKAGRKDDDMNILVIAADFTSDDEAKKMVKSFLETGFEAKVRYKRRLEDIKRIEANN</sequence>
<dbReference type="InterPro" id="IPR036569">
    <property type="entry name" value="RpiB_LacA_LacB_sf"/>
</dbReference>
<evidence type="ECO:0000313" key="3">
    <source>
        <dbReference type="Proteomes" id="UP000177169"/>
    </source>
</evidence>
<dbReference type="SUPFAM" id="SSF89623">
    <property type="entry name" value="Ribose/Galactose isomerase RpiB/AlsB"/>
    <property type="match status" value="1"/>
</dbReference>
<comment type="caution">
    <text evidence="2">The sequence shown here is derived from an EMBL/GenBank/DDBJ whole genome shotgun (WGS) entry which is preliminary data.</text>
</comment>
<dbReference type="Pfam" id="PF02502">
    <property type="entry name" value="LacAB_rpiB"/>
    <property type="match status" value="1"/>
</dbReference>
<dbReference type="InterPro" id="IPR003500">
    <property type="entry name" value="RpiB_LacA_LacB"/>
</dbReference>
<evidence type="ECO:0000313" key="2">
    <source>
        <dbReference type="EMBL" id="OGM33940.1"/>
    </source>
</evidence>
<reference evidence="2 3" key="1">
    <citation type="journal article" date="2016" name="Nat. Commun.">
        <title>Thousands of microbial genomes shed light on interconnected biogeochemical processes in an aquifer system.</title>
        <authorList>
            <person name="Anantharaman K."/>
            <person name="Brown C.T."/>
            <person name="Hug L.A."/>
            <person name="Sharon I."/>
            <person name="Castelle C.J."/>
            <person name="Probst A.J."/>
            <person name="Thomas B.C."/>
            <person name="Singh A."/>
            <person name="Wilkins M.J."/>
            <person name="Karaoz U."/>
            <person name="Brodie E.L."/>
            <person name="Williams K.H."/>
            <person name="Hubbard S.S."/>
            <person name="Banfield J.F."/>
        </authorList>
    </citation>
    <scope>NUCLEOTIDE SEQUENCE [LARGE SCALE GENOMIC DNA]</scope>
</reference>